<keyword evidence="1 3" id="KW-0129">CBS domain</keyword>
<dbReference type="Gene3D" id="3.10.580.10">
    <property type="entry name" value="CBS-domain"/>
    <property type="match status" value="1"/>
</dbReference>
<dbReference type="GeneID" id="79950180"/>
<feature type="domain" description="CBS" evidence="5">
    <location>
        <begin position="136"/>
        <end position="185"/>
    </location>
</feature>
<evidence type="ECO:0000313" key="6">
    <source>
        <dbReference type="EMBL" id="WFN35951.1"/>
    </source>
</evidence>
<protein>
    <submittedName>
        <fullName evidence="6">CBS domain-containing protein</fullName>
    </submittedName>
</protein>
<keyword evidence="2" id="KW-0486">Methionine biosynthesis</keyword>
<dbReference type="InterPro" id="IPR051257">
    <property type="entry name" value="Diverse_CBS-Domain"/>
</dbReference>
<dbReference type="Pfam" id="PF00571">
    <property type="entry name" value="CBS"/>
    <property type="match status" value="2"/>
</dbReference>
<gene>
    <name evidence="6" type="ORF">L1994_07240</name>
</gene>
<name>A0AAF0JM06_9EURY</name>
<dbReference type="InterPro" id="IPR001387">
    <property type="entry name" value="Cro/C1-type_HTH"/>
</dbReference>
<keyword evidence="7" id="KW-1185">Reference proteome</keyword>
<dbReference type="KEGG" id="manq:L1994_07240"/>
<dbReference type="InterPro" id="IPR000644">
    <property type="entry name" value="CBS_dom"/>
</dbReference>
<dbReference type="SMART" id="SM00530">
    <property type="entry name" value="HTH_XRE"/>
    <property type="match status" value="1"/>
</dbReference>
<evidence type="ECO:0000259" key="5">
    <source>
        <dbReference type="PROSITE" id="PS51371"/>
    </source>
</evidence>
<dbReference type="SUPFAM" id="SSF54631">
    <property type="entry name" value="CBS-domain pair"/>
    <property type="match status" value="1"/>
</dbReference>
<dbReference type="SMART" id="SM00116">
    <property type="entry name" value="CBS"/>
    <property type="match status" value="2"/>
</dbReference>
<dbReference type="Pfam" id="PF01381">
    <property type="entry name" value="HTH_3"/>
    <property type="match status" value="1"/>
</dbReference>
<dbReference type="SUPFAM" id="SSF47413">
    <property type="entry name" value="lambda repressor-like DNA-binding domains"/>
    <property type="match status" value="1"/>
</dbReference>
<organism evidence="6 7">
    <name type="scientific">Methanomicrobium antiquum</name>
    <dbReference type="NCBI Taxonomy" id="487686"/>
    <lineage>
        <taxon>Archaea</taxon>
        <taxon>Methanobacteriati</taxon>
        <taxon>Methanobacteriota</taxon>
        <taxon>Stenosarchaea group</taxon>
        <taxon>Methanomicrobia</taxon>
        <taxon>Methanomicrobiales</taxon>
        <taxon>Methanomicrobiaceae</taxon>
        <taxon>Methanomicrobium</taxon>
    </lineage>
</organism>
<reference evidence="6" key="1">
    <citation type="submission" date="2022-01" db="EMBL/GenBank/DDBJ databases">
        <title>Complete genome of Methanomicrobium antiquum DSM 21220.</title>
        <authorList>
            <person name="Chen S.-C."/>
            <person name="You Y.-T."/>
            <person name="Zhou Y.-Z."/>
            <person name="Lai M.-C."/>
        </authorList>
    </citation>
    <scope>NUCLEOTIDE SEQUENCE</scope>
    <source>
        <strain evidence="6">DSM 21220</strain>
    </source>
</reference>
<dbReference type="Gene3D" id="1.10.260.40">
    <property type="entry name" value="lambda repressor-like DNA-binding domains"/>
    <property type="match status" value="1"/>
</dbReference>
<evidence type="ECO:0000313" key="7">
    <source>
        <dbReference type="Proteomes" id="UP001218895"/>
    </source>
</evidence>
<dbReference type="InterPro" id="IPR017158">
    <property type="entry name" value="Tscrpt-reg_CBS-contain_prd"/>
</dbReference>
<sequence>MHIPDSAEIREKRIELGLTQSEIAEKSGLSQSMIARIESGTVDPRVSTIKKIVDVLNHEEISIITAGDMMHCPVISVLADETLAKTVSIMENFGISQIPVIENGVAIGCISESAIINAMDEGRIQKIQSHIVEDFMEDGFPTIPKSTSMDTIIHLLHNHHAILVSEKGKVVGVITKHDLIGMITK</sequence>
<dbReference type="InterPro" id="IPR046342">
    <property type="entry name" value="CBS_dom_sf"/>
</dbReference>
<dbReference type="GO" id="GO:0009086">
    <property type="term" value="P:methionine biosynthetic process"/>
    <property type="evidence" value="ECO:0007669"/>
    <property type="project" value="UniProtKB-KW"/>
</dbReference>
<dbReference type="PANTHER" id="PTHR43080">
    <property type="entry name" value="CBS DOMAIN-CONTAINING PROTEIN CBSX3, MITOCHONDRIAL"/>
    <property type="match status" value="1"/>
</dbReference>
<dbReference type="AlphaFoldDB" id="A0AAF0JM06"/>
<evidence type="ECO:0000256" key="3">
    <source>
        <dbReference type="PROSITE-ProRule" id="PRU00703"/>
    </source>
</evidence>
<evidence type="ECO:0000259" key="4">
    <source>
        <dbReference type="PROSITE" id="PS50943"/>
    </source>
</evidence>
<dbReference type="CDD" id="cd00093">
    <property type="entry name" value="HTH_XRE"/>
    <property type="match status" value="1"/>
</dbReference>
<dbReference type="RefSeq" id="WP_278098790.1">
    <property type="nucleotide sequence ID" value="NZ_CP091092.1"/>
</dbReference>
<dbReference type="EMBL" id="CP091092">
    <property type="protein sequence ID" value="WFN35951.1"/>
    <property type="molecule type" value="Genomic_DNA"/>
</dbReference>
<dbReference type="PROSITE" id="PS51371">
    <property type="entry name" value="CBS"/>
    <property type="match status" value="2"/>
</dbReference>
<accession>A0AAF0JM06</accession>
<proteinExistence type="predicted"/>
<feature type="domain" description="CBS" evidence="5">
    <location>
        <begin position="69"/>
        <end position="127"/>
    </location>
</feature>
<dbReference type="PANTHER" id="PTHR43080:SF4">
    <property type="entry name" value="CRO-LIKE PROTEIN"/>
    <property type="match status" value="1"/>
</dbReference>
<dbReference type="PIRSF" id="PIRSF037253">
    <property type="entry name" value="HTH_CBS_prd"/>
    <property type="match status" value="1"/>
</dbReference>
<keyword evidence="2" id="KW-0028">Amino-acid biosynthesis</keyword>
<dbReference type="GO" id="GO:0003677">
    <property type="term" value="F:DNA binding"/>
    <property type="evidence" value="ECO:0007669"/>
    <property type="project" value="InterPro"/>
</dbReference>
<evidence type="ECO:0000256" key="1">
    <source>
        <dbReference type="ARBA" id="ARBA00023122"/>
    </source>
</evidence>
<evidence type="ECO:0000256" key="2">
    <source>
        <dbReference type="ARBA" id="ARBA00023167"/>
    </source>
</evidence>
<dbReference type="Proteomes" id="UP001218895">
    <property type="component" value="Chromosome"/>
</dbReference>
<dbReference type="PROSITE" id="PS50943">
    <property type="entry name" value="HTH_CROC1"/>
    <property type="match status" value="1"/>
</dbReference>
<dbReference type="InterPro" id="IPR010982">
    <property type="entry name" value="Lambda_DNA-bd_dom_sf"/>
</dbReference>
<feature type="domain" description="HTH cro/C1-type" evidence="4">
    <location>
        <begin position="9"/>
        <end position="64"/>
    </location>
</feature>